<dbReference type="InterPro" id="IPR004358">
    <property type="entry name" value="Sig_transdc_His_kin-like_C"/>
</dbReference>
<dbReference type="InterPro" id="IPR036890">
    <property type="entry name" value="HATPase_C_sf"/>
</dbReference>
<dbReference type="Pfam" id="PF02518">
    <property type="entry name" value="HATPase_c"/>
    <property type="match status" value="1"/>
</dbReference>
<evidence type="ECO:0000256" key="6">
    <source>
        <dbReference type="ARBA" id="ARBA00022777"/>
    </source>
</evidence>
<evidence type="ECO:0000256" key="4">
    <source>
        <dbReference type="ARBA" id="ARBA00022679"/>
    </source>
</evidence>
<dbReference type="OrthoDB" id="9806995at2"/>
<keyword evidence="7" id="KW-0067">ATP-binding</keyword>
<dbReference type="PRINTS" id="PR00344">
    <property type="entry name" value="BCTRLSENSOR"/>
</dbReference>
<keyword evidence="6" id="KW-0418">Kinase</keyword>
<dbReference type="PANTHER" id="PTHR43065:SF46">
    <property type="entry name" value="C4-DICARBOXYLATE TRANSPORT SENSOR PROTEIN DCTB"/>
    <property type="match status" value="1"/>
</dbReference>
<keyword evidence="11" id="KW-1185">Reference proteome</keyword>
<reference evidence="10 11" key="1">
    <citation type="submission" date="2019-10" db="EMBL/GenBank/DDBJ databases">
        <title>Genome sequence of Phaeocystidibacter marisrubri JCM30614 (type strain).</title>
        <authorList>
            <person name="Bowman J.P."/>
        </authorList>
    </citation>
    <scope>NUCLEOTIDE SEQUENCE [LARGE SCALE GENOMIC DNA]</scope>
    <source>
        <strain evidence="10 11">JCM 30614</strain>
    </source>
</reference>
<dbReference type="SMART" id="SM00388">
    <property type="entry name" value="HisKA"/>
    <property type="match status" value="1"/>
</dbReference>
<evidence type="ECO:0000256" key="5">
    <source>
        <dbReference type="ARBA" id="ARBA00022741"/>
    </source>
</evidence>
<evidence type="ECO:0000256" key="8">
    <source>
        <dbReference type="ARBA" id="ARBA00023012"/>
    </source>
</evidence>
<dbReference type="PANTHER" id="PTHR43065">
    <property type="entry name" value="SENSOR HISTIDINE KINASE"/>
    <property type="match status" value="1"/>
</dbReference>
<accession>A0A6L3ZCP3</accession>
<feature type="domain" description="Histidine kinase" evidence="9">
    <location>
        <begin position="156"/>
        <end position="364"/>
    </location>
</feature>
<dbReference type="Pfam" id="PF00512">
    <property type="entry name" value="HisKA"/>
    <property type="match status" value="1"/>
</dbReference>
<dbReference type="InterPro" id="IPR036097">
    <property type="entry name" value="HisK_dim/P_sf"/>
</dbReference>
<evidence type="ECO:0000313" key="10">
    <source>
        <dbReference type="EMBL" id="KAB2815633.1"/>
    </source>
</evidence>
<dbReference type="SMART" id="SM00387">
    <property type="entry name" value="HATPase_c"/>
    <property type="match status" value="1"/>
</dbReference>
<evidence type="ECO:0000256" key="3">
    <source>
        <dbReference type="ARBA" id="ARBA00022553"/>
    </source>
</evidence>
<dbReference type="AlphaFoldDB" id="A0A6L3ZCP3"/>
<evidence type="ECO:0000259" key="9">
    <source>
        <dbReference type="PROSITE" id="PS50109"/>
    </source>
</evidence>
<evidence type="ECO:0000256" key="1">
    <source>
        <dbReference type="ARBA" id="ARBA00000085"/>
    </source>
</evidence>
<dbReference type="RefSeq" id="WP_151693063.1">
    <property type="nucleotide sequence ID" value="NZ_BMGX01000001.1"/>
</dbReference>
<dbReference type="EMBL" id="WBVQ01000002">
    <property type="protein sequence ID" value="KAB2815633.1"/>
    <property type="molecule type" value="Genomic_DNA"/>
</dbReference>
<name>A0A6L3ZCP3_9FLAO</name>
<dbReference type="GO" id="GO:0000155">
    <property type="term" value="F:phosphorelay sensor kinase activity"/>
    <property type="evidence" value="ECO:0007669"/>
    <property type="project" value="InterPro"/>
</dbReference>
<dbReference type="Proteomes" id="UP000484164">
    <property type="component" value="Unassembled WGS sequence"/>
</dbReference>
<dbReference type="EC" id="2.7.13.3" evidence="2"/>
<comment type="caution">
    <text evidence="10">The sequence shown here is derived from an EMBL/GenBank/DDBJ whole genome shotgun (WGS) entry which is preliminary data.</text>
</comment>
<sequence length="364" mass="41108">MAQSEQIDELNERIKELKCLYDISTLASDSSLNMKQKLQAIADRISHAWRYTSEAVAEIRVGNDHFVSGTLLEPSVFISEPFYFDAVKVGFVRVHYPSPKRTAADFLKYEHLLLRKLAEEVSTLYERYKRQEREELLQRSMERNDRLAILGELTAGIAHELNTPLGNILGYAEFIAEGEGLPQMKKDASKIIRSAIHAREVVKKLMFFSCEMPEKNETVDVNQVVESSLDLLQPTLKSKRIELDLLLEENLPSIIIDSIQLTQVIFNLIINSIHASDADSRIEVSTTFKSDWLQLTVKDNGMGIPEDIRDKVFEPFFTTKEVGEGSGLGLSVVYGIVRKHGGHIHFTSELDNGTTFVVNLPLAP</sequence>
<dbReference type="GO" id="GO:0005524">
    <property type="term" value="F:ATP binding"/>
    <property type="evidence" value="ECO:0007669"/>
    <property type="project" value="UniProtKB-KW"/>
</dbReference>
<comment type="catalytic activity">
    <reaction evidence="1">
        <text>ATP + protein L-histidine = ADP + protein N-phospho-L-histidine.</text>
        <dbReference type="EC" id="2.7.13.3"/>
    </reaction>
</comment>
<protein>
    <recommendedName>
        <fullName evidence="2">histidine kinase</fullName>
        <ecNumber evidence="2">2.7.13.3</ecNumber>
    </recommendedName>
</protein>
<dbReference type="InterPro" id="IPR003661">
    <property type="entry name" value="HisK_dim/P_dom"/>
</dbReference>
<proteinExistence type="predicted"/>
<keyword evidence="8" id="KW-0902">Two-component regulatory system</keyword>
<keyword evidence="5" id="KW-0547">Nucleotide-binding</keyword>
<evidence type="ECO:0000313" key="11">
    <source>
        <dbReference type="Proteomes" id="UP000484164"/>
    </source>
</evidence>
<organism evidence="10 11">
    <name type="scientific">Phaeocystidibacter marisrubri</name>
    <dbReference type="NCBI Taxonomy" id="1577780"/>
    <lineage>
        <taxon>Bacteria</taxon>
        <taxon>Pseudomonadati</taxon>
        <taxon>Bacteroidota</taxon>
        <taxon>Flavobacteriia</taxon>
        <taxon>Flavobacteriales</taxon>
        <taxon>Phaeocystidibacteraceae</taxon>
        <taxon>Phaeocystidibacter</taxon>
    </lineage>
</organism>
<dbReference type="InterPro" id="IPR005467">
    <property type="entry name" value="His_kinase_dom"/>
</dbReference>
<dbReference type="SUPFAM" id="SSF55874">
    <property type="entry name" value="ATPase domain of HSP90 chaperone/DNA topoisomerase II/histidine kinase"/>
    <property type="match status" value="1"/>
</dbReference>
<evidence type="ECO:0000256" key="7">
    <source>
        <dbReference type="ARBA" id="ARBA00022840"/>
    </source>
</evidence>
<evidence type="ECO:0000256" key="2">
    <source>
        <dbReference type="ARBA" id="ARBA00012438"/>
    </source>
</evidence>
<dbReference type="CDD" id="cd00082">
    <property type="entry name" value="HisKA"/>
    <property type="match status" value="1"/>
</dbReference>
<gene>
    <name evidence="10" type="ORF">F8C82_07980</name>
</gene>
<keyword evidence="4" id="KW-0808">Transferase</keyword>
<keyword evidence="3" id="KW-0597">Phosphoprotein</keyword>
<dbReference type="Gene3D" id="3.30.565.10">
    <property type="entry name" value="Histidine kinase-like ATPase, C-terminal domain"/>
    <property type="match status" value="1"/>
</dbReference>
<dbReference type="InterPro" id="IPR003594">
    <property type="entry name" value="HATPase_dom"/>
</dbReference>
<dbReference type="SUPFAM" id="SSF47384">
    <property type="entry name" value="Homodimeric domain of signal transducing histidine kinase"/>
    <property type="match status" value="1"/>
</dbReference>
<dbReference type="Gene3D" id="1.10.287.130">
    <property type="match status" value="1"/>
</dbReference>
<dbReference type="PROSITE" id="PS50109">
    <property type="entry name" value="HIS_KIN"/>
    <property type="match status" value="1"/>
</dbReference>